<protein>
    <recommendedName>
        <fullName evidence="4">tRNA pseudouridine synthase A</fullName>
        <ecNumber evidence="4">5.4.99.12</ecNumber>
    </recommendedName>
    <alternativeName>
        <fullName evidence="4">tRNA pseudouridine(38-40) synthase</fullName>
    </alternativeName>
    <alternativeName>
        <fullName evidence="4">tRNA pseudouridylate synthase I</fullName>
    </alternativeName>
    <alternativeName>
        <fullName evidence="4">tRNA-uridine isomerase I</fullName>
    </alternativeName>
</protein>
<dbReference type="GO" id="GO:0160147">
    <property type="term" value="F:tRNA pseudouridine(38-40) synthase activity"/>
    <property type="evidence" value="ECO:0007669"/>
    <property type="project" value="UniProtKB-EC"/>
</dbReference>
<dbReference type="HAMAP" id="MF_00171">
    <property type="entry name" value="TruA"/>
    <property type="match status" value="1"/>
</dbReference>
<dbReference type="PANTHER" id="PTHR11142:SF0">
    <property type="entry name" value="TRNA PSEUDOURIDINE SYNTHASE-LIKE 1"/>
    <property type="match status" value="1"/>
</dbReference>
<dbReference type="InterPro" id="IPR020103">
    <property type="entry name" value="PsdUridine_synth_cat_dom_sf"/>
</dbReference>
<dbReference type="Gene3D" id="3.30.70.580">
    <property type="entry name" value="Pseudouridine synthase I, catalytic domain, N-terminal subdomain"/>
    <property type="match status" value="1"/>
</dbReference>
<evidence type="ECO:0000256" key="5">
    <source>
        <dbReference type="RuleBase" id="RU003792"/>
    </source>
</evidence>
<dbReference type="InterPro" id="IPR020094">
    <property type="entry name" value="TruA/RsuA/RluB/E/F_N"/>
</dbReference>
<evidence type="ECO:0000256" key="1">
    <source>
        <dbReference type="ARBA" id="ARBA00009375"/>
    </source>
</evidence>
<evidence type="ECO:0000256" key="2">
    <source>
        <dbReference type="ARBA" id="ARBA00022694"/>
    </source>
</evidence>
<evidence type="ECO:0000259" key="6">
    <source>
        <dbReference type="Pfam" id="PF01416"/>
    </source>
</evidence>
<dbReference type="Proteomes" id="UP001258181">
    <property type="component" value="Unassembled WGS sequence"/>
</dbReference>
<name>A0ABU1U5K4_9BACL</name>
<feature type="domain" description="Pseudouridine synthase I TruA alpha/beta" evidence="6">
    <location>
        <begin position="145"/>
        <end position="246"/>
    </location>
</feature>
<dbReference type="Pfam" id="PF01416">
    <property type="entry name" value="PseudoU_synth_1"/>
    <property type="match status" value="2"/>
</dbReference>
<evidence type="ECO:0000256" key="3">
    <source>
        <dbReference type="ARBA" id="ARBA00023235"/>
    </source>
</evidence>
<comment type="function">
    <text evidence="4">Formation of pseudouridine at positions 38, 39 and 40 in the anticodon stem and loop of transfer RNAs.</text>
</comment>
<evidence type="ECO:0000256" key="4">
    <source>
        <dbReference type="HAMAP-Rule" id="MF_00171"/>
    </source>
</evidence>
<comment type="catalytic activity">
    <reaction evidence="4 5">
        <text>uridine(38/39/40) in tRNA = pseudouridine(38/39/40) in tRNA</text>
        <dbReference type="Rhea" id="RHEA:22376"/>
        <dbReference type="Rhea" id="RHEA-COMP:10085"/>
        <dbReference type="Rhea" id="RHEA-COMP:10087"/>
        <dbReference type="ChEBI" id="CHEBI:65314"/>
        <dbReference type="ChEBI" id="CHEBI:65315"/>
        <dbReference type="EC" id="5.4.99.12"/>
    </reaction>
</comment>
<evidence type="ECO:0000313" key="8">
    <source>
        <dbReference type="Proteomes" id="UP001258181"/>
    </source>
</evidence>
<feature type="active site" description="Nucleophile" evidence="4">
    <location>
        <position position="53"/>
    </location>
</feature>
<accession>A0ABU1U5K4</accession>
<dbReference type="SUPFAM" id="SSF55120">
    <property type="entry name" value="Pseudouridine synthase"/>
    <property type="match status" value="1"/>
</dbReference>
<evidence type="ECO:0000313" key="7">
    <source>
        <dbReference type="EMBL" id="MDR7074760.1"/>
    </source>
</evidence>
<keyword evidence="2 4" id="KW-0819">tRNA processing</keyword>
<keyword evidence="8" id="KW-1185">Reference proteome</keyword>
<dbReference type="EMBL" id="JAVDWA010000011">
    <property type="protein sequence ID" value="MDR7074760.1"/>
    <property type="molecule type" value="Genomic_DNA"/>
</dbReference>
<dbReference type="InterPro" id="IPR001406">
    <property type="entry name" value="PsdUridine_synth_TruA"/>
</dbReference>
<dbReference type="Gene3D" id="3.30.70.660">
    <property type="entry name" value="Pseudouridine synthase I, catalytic domain, C-terminal subdomain"/>
    <property type="match status" value="1"/>
</dbReference>
<dbReference type="PIRSF" id="PIRSF001430">
    <property type="entry name" value="tRNA_psdUrid_synth"/>
    <property type="match status" value="1"/>
</dbReference>
<dbReference type="NCBIfam" id="TIGR00071">
    <property type="entry name" value="hisT_truA"/>
    <property type="match status" value="1"/>
</dbReference>
<proteinExistence type="inferred from homology"/>
<comment type="subunit">
    <text evidence="4">Homodimer.</text>
</comment>
<dbReference type="RefSeq" id="WP_310262245.1">
    <property type="nucleotide sequence ID" value="NZ_JAVDWA010000011.1"/>
</dbReference>
<comment type="similarity">
    <text evidence="1 4 5">Belongs to the tRNA pseudouridine synthase TruA family.</text>
</comment>
<comment type="caution">
    <text evidence="7">The sequence shown here is derived from an EMBL/GenBank/DDBJ whole genome shotgun (WGS) entry which is preliminary data.</text>
</comment>
<feature type="binding site" evidence="4">
    <location>
        <position position="111"/>
    </location>
    <ligand>
        <name>substrate</name>
    </ligand>
</feature>
<dbReference type="InterPro" id="IPR020095">
    <property type="entry name" value="PsdUridine_synth_TruA_C"/>
</dbReference>
<dbReference type="CDD" id="cd02570">
    <property type="entry name" value="PseudoU_synth_EcTruA"/>
    <property type="match status" value="1"/>
</dbReference>
<reference evidence="7 8" key="1">
    <citation type="submission" date="2023-07" db="EMBL/GenBank/DDBJ databases">
        <title>Sorghum-associated microbial communities from plants grown in Nebraska, USA.</title>
        <authorList>
            <person name="Schachtman D."/>
        </authorList>
    </citation>
    <scope>NUCLEOTIDE SEQUENCE [LARGE SCALE GENOMIC DNA]</scope>
    <source>
        <strain evidence="7 8">BE211</strain>
    </source>
</reference>
<dbReference type="InterPro" id="IPR020097">
    <property type="entry name" value="PsdUridine_synth_TruA_a/b_dom"/>
</dbReference>
<organism evidence="7 8">
    <name type="scientific">Fictibacillus barbaricus</name>
    <dbReference type="NCBI Taxonomy" id="182136"/>
    <lineage>
        <taxon>Bacteria</taxon>
        <taxon>Bacillati</taxon>
        <taxon>Bacillota</taxon>
        <taxon>Bacilli</taxon>
        <taxon>Bacillales</taxon>
        <taxon>Fictibacillaceae</taxon>
        <taxon>Fictibacillus</taxon>
    </lineage>
</organism>
<dbReference type="EC" id="5.4.99.12" evidence="4"/>
<keyword evidence="3 4" id="KW-0413">Isomerase</keyword>
<comment type="caution">
    <text evidence="4">Lacks conserved residue(s) required for the propagation of feature annotation.</text>
</comment>
<gene>
    <name evidence="4" type="primary">truA</name>
    <name evidence="7" type="ORF">J2X07_003772</name>
</gene>
<dbReference type="PANTHER" id="PTHR11142">
    <property type="entry name" value="PSEUDOURIDYLATE SYNTHASE"/>
    <property type="match status" value="1"/>
</dbReference>
<sequence length="246" mass="27862">MARMKVTVAYDGTDFAGYQIQPIGRTVQGSVQAVLKKIHKGEFVPTSASGRTDAGVHAIGQVIHFDTDMDIPASGWQRGLNAMLPKDIQVRDVEEVDETFHSRFSSVSKEYHYKLLTGNQPDIFRRNHAFYFPYRLNRDDIKIGCEQFLGTHDFTSFSSVKTHVTDKVRTIYELSLIEDGDDLTFKIKGSGFLYNMVRIIVGTLLDVGQGRKRPEDIKTIIERKDRAFASKTAPAHGLYLHQVNYE</sequence>
<feature type="domain" description="Pseudouridine synthase I TruA alpha/beta" evidence="6">
    <location>
        <begin position="8"/>
        <end position="104"/>
    </location>
</feature>